<evidence type="ECO:0000313" key="3">
    <source>
        <dbReference type="Proteomes" id="UP000249526"/>
    </source>
</evidence>
<protein>
    <submittedName>
        <fullName evidence="2">Uncharacterized protein</fullName>
    </submittedName>
</protein>
<dbReference type="GeneID" id="37162583"/>
<keyword evidence="1" id="KW-0812">Transmembrane</keyword>
<dbReference type="AlphaFoldDB" id="A0A8G1VQ63"/>
<name>A0A8G1VQ63_9EURO</name>
<keyword evidence="1" id="KW-1133">Transmembrane helix</keyword>
<evidence type="ECO:0000313" key="2">
    <source>
        <dbReference type="EMBL" id="RAH61699.1"/>
    </source>
</evidence>
<keyword evidence="1" id="KW-0472">Membrane</keyword>
<evidence type="ECO:0000256" key="1">
    <source>
        <dbReference type="SAM" id="Phobius"/>
    </source>
</evidence>
<keyword evidence="3" id="KW-1185">Reference proteome</keyword>
<accession>A0A8G1VQ63</accession>
<reference evidence="2 3" key="1">
    <citation type="submission" date="2018-02" db="EMBL/GenBank/DDBJ databases">
        <title>The genomes of Aspergillus section Nigri reveals drivers in fungal speciation.</title>
        <authorList>
            <consortium name="DOE Joint Genome Institute"/>
            <person name="Vesth T.C."/>
            <person name="Nybo J."/>
            <person name="Theobald S."/>
            <person name="Brandl J."/>
            <person name="Frisvad J.C."/>
            <person name="Nielsen K.F."/>
            <person name="Lyhne E.K."/>
            <person name="Kogle M.E."/>
            <person name="Kuo A."/>
            <person name="Riley R."/>
            <person name="Clum A."/>
            <person name="Nolan M."/>
            <person name="Lipzen A."/>
            <person name="Salamov A."/>
            <person name="Henrissat B."/>
            <person name="Wiebenga A."/>
            <person name="De vries R.P."/>
            <person name="Grigoriev I.V."/>
            <person name="Mortensen U.H."/>
            <person name="Andersen M.R."/>
            <person name="Baker S.E."/>
        </authorList>
    </citation>
    <scope>NUCLEOTIDE SEQUENCE [LARGE SCALE GENOMIC DNA]</scope>
    <source>
        <strain evidence="2 3">CBS 112811</strain>
    </source>
</reference>
<sequence>MAHGKKNRLWAKTLGPLELQWRFAAGRCAEQVQCRSSPGVVMMIDAVFAHFLLLCAGLLPSQLWGGGVKVGY</sequence>
<dbReference type="EMBL" id="KZ825055">
    <property type="protein sequence ID" value="RAH61699.1"/>
    <property type="molecule type" value="Genomic_DNA"/>
</dbReference>
<feature type="transmembrane region" description="Helical" evidence="1">
    <location>
        <begin position="40"/>
        <end position="59"/>
    </location>
</feature>
<proteinExistence type="predicted"/>
<gene>
    <name evidence="2" type="ORF">BO85DRAFT_445126</name>
</gene>
<dbReference type="Proteomes" id="UP000249526">
    <property type="component" value="Unassembled WGS sequence"/>
</dbReference>
<organism evidence="2 3">
    <name type="scientific">Aspergillus piperis CBS 112811</name>
    <dbReference type="NCBI Taxonomy" id="1448313"/>
    <lineage>
        <taxon>Eukaryota</taxon>
        <taxon>Fungi</taxon>
        <taxon>Dikarya</taxon>
        <taxon>Ascomycota</taxon>
        <taxon>Pezizomycotina</taxon>
        <taxon>Eurotiomycetes</taxon>
        <taxon>Eurotiomycetidae</taxon>
        <taxon>Eurotiales</taxon>
        <taxon>Aspergillaceae</taxon>
        <taxon>Aspergillus</taxon>
        <taxon>Aspergillus subgen. Circumdati</taxon>
    </lineage>
</organism>
<dbReference type="RefSeq" id="XP_025519621.1">
    <property type="nucleotide sequence ID" value="XM_025659181.1"/>
</dbReference>